<evidence type="ECO:0000313" key="5">
    <source>
        <dbReference type="EMBL" id="GGP20031.1"/>
    </source>
</evidence>
<reference evidence="5" key="1">
    <citation type="journal article" date="2014" name="Int. J. Syst. Evol. Microbiol.">
        <title>Complete genome sequence of Corynebacterium casei LMG S-19264T (=DSM 44701T), isolated from a smear-ripened cheese.</title>
        <authorList>
            <consortium name="US DOE Joint Genome Institute (JGI-PGF)"/>
            <person name="Walter F."/>
            <person name="Albersmeier A."/>
            <person name="Kalinowski J."/>
            <person name="Ruckert C."/>
        </authorList>
    </citation>
    <scope>NUCLEOTIDE SEQUENCE</scope>
    <source>
        <strain evidence="5">JCM 10088</strain>
    </source>
</reference>
<dbReference type="Proteomes" id="UP000610960">
    <property type="component" value="Unassembled WGS sequence"/>
</dbReference>
<gene>
    <name evidence="5" type="ORF">GCM10007981_06460</name>
</gene>
<dbReference type="InterPro" id="IPR000073">
    <property type="entry name" value="AB_hydrolase_1"/>
</dbReference>
<comment type="caution">
    <text evidence="5">The sequence shown here is derived from an EMBL/GenBank/DDBJ whole genome shotgun (WGS) entry which is preliminary data.</text>
</comment>
<evidence type="ECO:0000313" key="6">
    <source>
        <dbReference type="Proteomes" id="UP000610960"/>
    </source>
</evidence>
<dbReference type="Pfam" id="PF00561">
    <property type="entry name" value="Abhydrolase_1"/>
    <property type="match status" value="1"/>
</dbReference>
<dbReference type="PANTHER" id="PTHR46197">
    <property type="entry name" value="PROTEIN ABHD14B-LIKE"/>
    <property type="match status" value="1"/>
</dbReference>
<dbReference type="EMBL" id="BMNL01000002">
    <property type="protein sequence ID" value="GGP20031.1"/>
    <property type="molecule type" value="Genomic_DNA"/>
</dbReference>
<comment type="similarity">
    <text evidence="3">Belongs to the AB hydrolase superfamily. ABHD14 family.</text>
</comment>
<evidence type="ECO:0000256" key="3">
    <source>
        <dbReference type="ARBA" id="ARBA00037942"/>
    </source>
</evidence>
<evidence type="ECO:0000256" key="1">
    <source>
        <dbReference type="ARBA" id="ARBA00004496"/>
    </source>
</evidence>
<keyword evidence="6" id="KW-1185">Reference proteome</keyword>
<accession>A0A830GTT3</accession>
<dbReference type="AlphaFoldDB" id="A0A830GTT3"/>
<feature type="domain" description="AB hydrolase-1" evidence="4">
    <location>
        <begin position="23"/>
        <end position="109"/>
    </location>
</feature>
<dbReference type="SUPFAM" id="SSF53474">
    <property type="entry name" value="alpha/beta-Hydrolases"/>
    <property type="match status" value="1"/>
</dbReference>
<dbReference type="RefSeq" id="WP_229657646.1">
    <property type="nucleotide sequence ID" value="NZ_BMNL01000002.1"/>
</dbReference>
<dbReference type="Gene3D" id="3.40.50.1820">
    <property type="entry name" value="alpha/beta hydrolase"/>
    <property type="match status" value="1"/>
</dbReference>
<dbReference type="GO" id="GO:0005737">
    <property type="term" value="C:cytoplasm"/>
    <property type="evidence" value="ECO:0007669"/>
    <property type="project" value="UniProtKB-SubCell"/>
</dbReference>
<evidence type="ECO:0000256" key="2">
    <source>
        <dbReference type="ARBA" id="ARBA00022490"/>
    </source>
</evidence>
<comment type="subcellular location">
    <subcellularLocation>
        <location evidence="1">Cytoplasm</location>
    </subcellularLocation>
</comment>
<name>A0A830GTT3_9CREN</name>
<dbReference type="InterPro" id="IPR029058">
    <property type="entry name" value="AB_hydrolase_fold"/>
</dbReference>
<proteinExistence type="inferred from homology"/>
<sequence length="190" mass="20966">MEMHGSVNGIKYRYLASRSSGSPVVLVHGFNFDSNAWMESGVFDSLSTHYAVYAIDMPYGPRSRTDHINGDEGDFAEFLRSVLMDLKITRPALLGASIGGATVLRYLEMGYDARCGIVVGPVNVDRVNLDRIGVPVLGIWGERDSVSHPRNRELLSRKFNVITIPGASHPAYLDKPKEFIAAVMDFLSKC</sequence>
<dbReference type="PANTHER" id="PTHR46197:SF3">
    <property type="entry name" value="AB HYDROLASE-1 DOMAIN-CONTAINING PROTEIN"/>
    <property type="match status" value="1"/>
</dbReference>
<keyword evidence="5" id="KW-0378">Hydrolase</keyword>
<dbReference type="GO" id="GO:0016787">
    <property type="term" value="F:hydrolase activity"/>
    <property type="evidence" value="ECO:0007669"/>
    <property type="project" value="UniProtKB-KW"/>
</dbReference>
<protein>
    <submittedName>
        <fullName evidence="5">Alpha/beta hydrolase</fullName>
    </submittedName>
</protein>
<keyword evidence="2" id="KW-0963">Cytoplasm</keyword>
<evidence type="ECO:0000259" key="4">
    <source>
        <dbReference type="Pfam" id="PF00561"/>
    </source>
</evidence>
<reference evidence="5" key="2">
    <citation type="submission" date="2020-09" db="EMBL/GenBank/DDBJ databases">
        <authorList>
            <person name="Sun Q."/>
            <person name="Ohkuma M."/>
        </authorList>
    </citation>
    <scope>NUCLEOTIDE SEQUENCE</scope>
    <source>
        <strain evidence="5">JCM 10088</strain>
    </source>
</reference>
<organism evidence="5 6">
    <name type="scientific">Thermocladium modestius</name>
    <dbReference type="NCBI Taxonomy" id="62609"/>
    <lineage>
        <taxon>Archaea</taxon>
        <taxon>Thermoproteota</taxon>
        <taxon>Thermoprotei</taxon>
        <taxon>Thermoproteales</taxon>
        <taxon>Thermoproteaceae</taxon>
        <taxon>Thermocladium</taxon>
    </lineage>
</organism>